<reference evidence="2 3" key="3">
    <citation type="submission" date="2019-11" db="EMBL/GenBank/DDBJ databases">
        <title>A de novo genome assembly of a pear dwarfing rootstock.</title>
        <authorList>
            <person name="Wang F."/>
            <person name="Wang J."/>
            <person name="Li S."/>
            <person name="Zhang Y."/>
            <person name="Fang M."/>
            <person name="Ma L."/>
            <person name="Zhao Y."/>
            <person name="Jiang S."/>
        </authorList>
    </citation>
    <scope>NUCLEOTIDE SEQUENCE [LARGE SCALE GENOMIC DNA]</scope>
    <source>
        <strain evidence="2">S2</strain>
        <tissue evidence="2">Leaf</tissue>
    </source>
</reference>
<feature type="region of interest" description="Disordered" evidence="1">
    <location>
        <begin position="58"/>
        <end position="93"/>
    </location>
</feature>
<dbReference type="AlphaFoldDB" id="A0A5N5I2Z9"/>
<organism evidence="2 3">
    <name type="scientific">Pyrus ussuriensis x Pyrus communis</name>
    <dbReference type="NCBI Taxonomy" id="2448454"/>
    <lineage>
        <taxon>Eukaryota</taxon>
        <taxon>Viridiplantae</taxon>
        <taxon>Streptophyta</taxon>
        <taxon>Embryophyta</taxon>
        <taxon>Tracheophyta</taxon>
        <taxon>Spermatophyta</taxon>
        <taxon>Magnoliopsida</taxon>
        <taxon>eudicotyledons</taxon>
        <taxon>Gunneridae</taxon>
        <taxon>Pentapetalae</taxon>
        <taxon>rosids</taxon>
        <taxon>fabids</taxon>
        <taxon>Rosales</taxon>
        <taxon>Rosaceae</taxon>
        <taxon>Amygdaloideae</taxon>
        <taxon>Maleae</taxon>
        <taxon>Pyrus</taxon>
    </lineage>
</organism>
<evidence type="ECO:0000256" key="1">
    <source>
        <dbReference type="SAM" id="MobiDB-lite"/>
    </source>
</evidence>
<keyword evidence="3" id="KW-1185">Reference proteome</keyword>
<dbReference type="Proteomes" id="UP000327157">
    <property type="component" value="Chromosome 6"/>
</dbReference>
<evidence type="ECO:0000313" key="3">
    <source>
        <dbReference type="Proteomes" id="UP000327157"/>
    </source>
</evidence>
<evidence type="ECO:0000313" key="2">
    <source>
        <dbReference type="EMBL" id="KAB2632891.1"/>
    </source>
</evidence>
<name>A0A5N5I2Z9_9ROSA</name>
<comment type="caution">
    <text evidence="2">The sequence shown here is derived from an EMBL/GenBank/DDBJ whole genome shotgun (WGS) entry which is preliminary data.</text>
</comment>
<accession>A0A5N5I2Z9</accession>
<reference evidence="3" key="2">
    <citation type="submission" date="2019-10" db="EMBL/GenBank/DDBJ databases">
        <title>A de novo genome assembly of a pear dwarfing rootstock.</title>
        <authorList>
            <person name="Wang F."/>
            <person name="Wang J."/>
            <person name="Li S."/>
            <person name="Zhang Y."/>
            <person name="Fang M."/>
            <person name="Ma L."/>
            <person name="Zhao Y."/>
            <person name="Jiang S."/>
        </authorList>
    </citation>
    <scope>NUCLEOTIDE SEQUENCE [LARGE SCALE GENOMIC DNA]</scope>
</reference>
<proteinExistence type="predicted"/>
<gene>
    <name evidence="2" type="ORF">D8674_029138</name>
</gene>
<sequence>MRPLSNSCKKNIKFKNEFQKQSKRVHLDVGLGAEAVEGRCVGGVGGDDGNIRVLMEKKKRKGRETLDTPLGHRDSAEQREKDYPKQNSKERGVTLKSKLVEDFSSNRENRDGIHVVLPGKLSRENWGWVGRTYWRQKEESSSRRGA</sequence>
<feature type="compositionally biased region" description="Basic and acidic residues" evidence="1">
    <location>
        <begin position="63"/>
        <end position="93"/>
    </location>
</feature>
<protein>
    <submittedName>
        <fullName evidence="2">Uncharacterized protein</fullName>
    </submittedName>
</protein>
<dbReference type="EMBL" id="SMOL01000120">
    <property type="protein sequence ID" value="KAB2632891.1"/>
    <property type="molecule type" value="Genomic_DNA"/>
</dbReference>
<reference evidence="2 3" key="1">
    <citation type="submission" date="2019-09" db="EMBL/GenBank/DDBJ databases">
        <authorList>
            <person name="Ou C."/>
        </authorList>
    </citation>
    <scope>NUCLEOTIDE SEQUENCE [LARGE SCALE GENOMIC DNA]</scope>
    <source>
        <strain evidence="2">S2</strain>
        <tissue evidence="2">Leaf</tissue>
    </source>
</reference>